<organism evidence="1 2">
    <name type="scientific">Turkeypox virus</name>
    <dbReference type="NCBI Taxonomy" id="336486"/>
    <lineage>
        <taxon>Viruses</taxon>
        <taxon>Varidnaviria</taxon>
        <taxon>Bamfordvirae</taxon>
        <taxon>Nucleocytoviricota</taxon>
        <taxon>Pokkesviricetes</taxon>
        <taxon>Chitovirales</taxon>
        <taxon>Poxviridae</taxon>
        <taxon>Chordopoxvirinae</taxon>
        <taxon>Avipoxvirus</taxon>
        <taxon>Avipoxvirus turkeypox</taxon>
    </lineage>
</organism>
<keyword evidence="2" id="KW-1185">Reference proteome</keyword>
<accession>A0A0M3ZHV4</accession>
<dbReference type="Proteomes" id="UP000142477">
    <property type="component" value="Segment"/>
</dbReference>
<dbReference type="EMBL" id="KP728110">
    <property type="protein sequence ID" value="ALA62449.1"/>
    <property type="molecule type" value="Genomic_DNA"/>
</dbReference>
<protein>
    <submittedName>
        <fullName evidence="1">Uncharacterized protein</fullName>
    </submittedName>
</protein>
<sequence>MFKNYKYKPLNNDKYNNEIPLLIPGLEDNNLIDSNDKVFNTNTFKEQVLKIVKEYYGCMYSQLNMLSSCIKYDDDILYRIINSDPAVRYKFFIDYYDDVFGSFNRSHEFIHDTVVKIYNNNNESIYIVVINGEKILEKKLNTESAGYIESIYYNIKFDKIVKLKLYNINMYFIGKFILLKDRVFMLSSNCKIVSNEKDFLLEVYG</sequence>
<dbReference type="GeneID" id="26122765"/>
<name>A0A0M3ZHV4_9POXV</name>
<proteinExistence type="predicted"/>
<dbReference type="KEGG" id="vg:26122765"/>
<dbReference type="OrthoDB" id="23956at10239"/>
<evidence type="ECO:0000313" key="2">
    <source>
        <dbReference type="Proteomes" id="UP000142477"/>
    </source>
</evidence>
<dbReference type="RefSeq" id="YP_009177096.1">
    <property type="nucleotide sequence ID" value="NC_028238.1"/>
</dbReference>
<evidence type="ECO:0000313" key="1">
    <source>
        <dbReference type="EMBL" id="ALA62449.1"/>
    </source>
</evidence>
<reference evidence="1 2" key="1">
    <citation type="journal article" date="2015" name="Infect. Genet. Evol.">
        <title>Unique genomic organization of a novel Avipoxvirus detected in turkey (Meleagris gallopavo).</title>
        <authorList>
            <person name="Banyai K."/>
            <person name="Palya V."/>
            <person name="Denes B."/>
            <person name="Glavits R."/>
            <person name="Ivanics E."/>
            <person name="Horvath B."/>
            <person name="Farkas S.L."/>
            <person name="Marton S."/>
            <person name="Balint A."/>
            <person name="Gyuranecz M."/>
            <person name="Erdelyi K."/>
            <person name="Dan A."/>
        </authorList>
    </citation>
    <scope>NUCLEOTIDE SEQUENCE [LARGE SCALE GENOMIC DNA]</scope>
    <source>
        <strain evidence="1 2">TKPV-HU1124/2011</strain>
    </source>
</reference>